<accession>A0A9X4RM55</accession>
<proteinExistence type="predicted"/>
<comment type="caution">
    <text evidence="2">The sequence shown here is derived from an EMBL/GenBank/DDBJ whole genome shotgun (WGS) entry which is preliminary data.</text>
</comment>
<protein>
    <recommendedName>
        <fullName evidence="4">DUF5666 domain-containing protein</fullName>
    </recommendedName>
</protein>
<dbReference type="RefSeq" id="WP_307632797.1">
    <property type="nucleotide sequence ID" value="NZ_JAPHEH010000001.1"/>
</dbReference>
<dbReference type="AlphaFoldDB" id="A0A9X4RM55"/>
<dbReference type="EMBL" id="JAPHEH010000001">
    <property type="protein sequence ID" value="MDG4475823.1"/>
    <property type="molecule type" value="Genomic_DNA"/>
</dbReference>
<reference evidence="2" key="2">
    <citation type="submission" date="2022-10" db="EMBL/GenBank/DDBJ databases">
        <authorList>
            <person name="Aronson H.S."/>
        </authorList>
    </citation>
    <scope>NUCLEOTIDE SEQUENCE</scope>
    <source>
        <strain evidence="2">RS19-109</strain>
    </source>
</reference>
<keyword evidence="1" id="KW-0732">Signal</keyword>
<dbReference type="NCBIfam" id="NF040942">
    <property type="entry name" value="hypo_ExtJ"/>
    <property type="match status" value="1"/>
</dbReference>
<evidence type="ECO:0000313" key="3">
    <source>
        <dbReference type="Proteomes" id="UP001154240"/>
    </source>
</evidence>
<gene>
    <name evidence="2" type="ORF">OLX77_06585</name>
</gene>
<evidence type="ECO:0000313" key="2">
    <source>
        <dbReference type="EMBL" id="MDG4475823.1"/>
    </source>
</evidence>
<name>A0A9X4RM55_9BACT</name>
<sequence>MSKKMISLAMAVAFVVSGAAVSFASDCTVTKVEGTKVTVDCAGAVSTVEGAAKVGDKVAVKDGKIVAAKKKKAIEGC</sequence>
<dbReference type="Proteomes" id="UP001154240">
    <property type="component" value="Unassembled WGS sequence"/>
</dbReference>
<organism evidence="2 3">
    <name type="scientific">Thiovibrio frasassiensis</name>
    <dbReference type="NCBI Taxonomy" id="2984131"/>
    <lineage>
        <taxon>Bacteria</taxon>
        <taxon>Pseudomonadati</taxon>
        <taxon>Thermodesulfobacteriota</taxon>
        <taxon>Desulfobulbia</taxon>
        <taxon>Desulfobulbales</taxon>
        <taxon>Thiovibrionaceae</taxon>
        <taxon>Thiovibrio</taxon>
    </lineage>
</organism>
<evidence type="ECO:0000256" key="1">
    <source>
        <dbReference type="SAM" id="SignalP"/>
    </source>
</evidence>
<keyword evidence="3" id="KW-1185">Reference proteome</keyword>
<feature type="chain" id="PRO_5040807959" description="DUF5666 domain-containing protein" evidence="1">
    <location>
        <begin position="25"/>
        <end position="77"/>
    </location>
</feature>
<evidence type="ECO:0008006" key="4">
    <source>
        <dbReference type="Google" id="ProtNLM"/>
    </source>
</evidence>
<feature type="signal peptide" evidence="1">
    <location>
        <begin position="1"/>
        <end position="24"/>
    </location>
</feature>
<reference evidence="2" key="1">
    <citation type="journal article" date="2022" name="bioRxiv">
        <title>Thiovibrio frasassiensisgen. nov., sp. nov., an autotrophic, elemental sulfur disproportionating bacterium isolated from sulfidic karst sediment, and proposal of Thiovibrionaceae fam. nov.</title>
        <authorList>
            <person name="Aronson H."/>
            <person name="Thomas C."/>
            <person name="Bhattacharyya M."/>
            <person name="Eckstein S."/>
            <person name="Jensen S."/>
            <person name="Barco R."/>
            <person name="Macalady J."/>
            <person name="Amend J."/>
        </authorList>
    </citation>
    <scope>NUCLEOTIDE SEQUENCE</scope>
    <source>
        <strain evidence="2">RS19-109</strain>
    </source>
</reference>